<dbReference type="PRINTS" id="PR00038">
    <property type="entry name" value="HTHLUXR"/>
</dbReference>
<keyword evidence="4" id="KW-0804">Transcription</keyword>
<dbReference type="Pfam" id="PF00072">
    <property type="entry name" value="Response_reg"/>
    <property type="match status" value="1"/>
</dbReference>
<reference evidence="8" key="1">
    <citation type="journal article" date="2014" name="Int. J. Syst. Evol. Microbiol.">
        <title>Complete genome sequence of Corynebacterium casei LMG S-19264T (=DSM 44701T), isolated from a smear-ripened cheese.</title>
        <authorList>
            <consortium name="US DOE Joint Genome Institute (JGI-PGF)"/>
            <person name="Walter F."/>
            <person name="Albersmeier A."/>
            <person name="Kalinowski J."/>
            <person name="Ruckert C."/>
        </authorList>
    </citation>
    <scope>NUCLEOTIDE SEQUENCE</scope>
    <source>
        <strain evidence="8">CGMCC 4.7312</strain>
    </source>
</reference>
<dbReference type="Proteomes" id="UP000608890">
    <property type="component" value="Unassembled WGS sequence"/>
</dbReference>
<dbReference type="Pfam" id="PF00196">
    <property type="entry name" value="GerE"/>
    <property type="match status" value="1"/>
</dbReference>
<dbReference type="EMBL" id="BMNB01000005">
    <property type="protein sequence ID" value="GGM31480.1"/>
    <property type="molecule type" value="Genomic_DNA"/>
</dbReference>
<keyword evidence="3 8" id="KW-0238">DNA-binding</keyword>
<keyword evidence="9" id="KW-1185">Reference proteome</keyword>
<keyword evidence="1 5" id="KW-0597">Phosphoprotein</keyword>
<dbReference type="SMART" id="SM00421">
    <property type="entry name" value="HTH_LUXR"/>
    <property type="match status" value="1"/>
</dbReference>
<dbReference type="InterPro" id="IPR039420">
    <property type="entry name" value="WalR-like"/>
</dbReference>
<evidence type="ECO:0000259" key="7">
    <source>
        <dbReference type="PROSITE" id="PS50110"/>
    </source>
</evidence>
<dbReference type="CDD" id="cd17535">
    <property type="entry name" value="REC_NarL-like"/>
    <property type="match status" value="1"/>
</dbReference>
<feature type="domain" description="Response regulatory" evidence="7">
    <location>
        <begin position="6"/>
        <end position="122"/>
    </location>
</feature>
<accession>A0A917TPV7</accession>
<dbReference type="InterPro" id="IPR000792">
    <property type="entry name" value="Tscrpt_reg_LuxR_C"/>
</dbReference>
<dbReference type="PROSITE" id="PS50110">
    <property type="entry name" value="RESPONSE_REGULATORY"/>
    <property type="match status" value="1"/>
</dbReference>
<dbReference type="InterPro" id="IPR001789">
    <property type="entry name" value="Sig_transdc_resp-reg_receiver"/>
</dbReference>
<evidence type="ECO:0000256" key="5">
    <source>
        <dbReference type="PROSITE-ProRule" id="PRU00169"/>
    </source>
</evidence>
<evidence type="ECO:0000313" key="9">
    <source>
        <dbReference type="Proteomes" id="UP000608890"/>
    </source>
</evidence>
<dbReference type="SUPFAM" id="SSF46894">
    <property type="entry name" value="C-terminal effector domain of the bipartite response regulators"/>
    <property type="match status" value="1"/>
</dbReference>
<sequence>MTSPIRLLIVDDHPVVRDGLRGMFTGDPGFEVVGEAGDGAEALAVAANTGPDVVLMDLRMPGMDGVTAIGRLVASGSPVKVLVLTTYDTDADVLPAIEAGATGYLLKDTPRDELVRAVRAAARGESVLAPSVAGLLMGRLRSPGPAEEPLSQRELEVLTLVAKGASNREAAARLFISEATVKTHLLHVYAKLGVNDRAAAVATAYDRGLLTPGGK</sequence>
<organism evidence="8 9">
    <name type="scientific">Micromonospora sonchi</name>
    <dbReference type="NCBI Taxonomy" id="1763543"/>
    <lineage>
        <taxon>Bacteria</taxon>
        <taxon>Bacillati</taxon>
        <taxon>Actinomycetota</taxon>
        <taxon>Actinomycetes</taxon>
        <taxon>Micromonosporales</taxon>
        <taxon>Micromonosporaceae</taxon>
        <taxon>Micromonospora</taxon>
    </lineage>
</organism>
<reference evidence="8" key="2">
    <citation type="submission" date="2020-09" db="EMBL/GenBank/DDBJ databases">
        <authorList>
            <person name="Sun Q."/>
            <person name="Zhou Y."/>
        </authorList>
    </citation>
    <scope>NUCLEOTIDE SEQUENCE</scope>
    <source>
        <strain evidence="8">CGMCC 4.7312</strain>
    </source>
</reference>
<keyword evidence="2" id="KW-0805">Transcription regulation</keyword>
<dbReference type="InterPro" id="IPR011006">
    <property type="entry name" value="CheY-like_superfamily"/>
</dbReference>
<dbReference type="Gene3D" id="3.40.50.2300">
    <property type="match status" value="1"/>
</dbReference>
<name>A0A917TPV7_9ACTN</name>
<dbReference type="PANTHER" id="PTHR43214">
    <property type="entry name" value="TWO-COMPONENT RESPONSE REGULATOR"/>
    <property type="match status" value="1"/>
</dbReference>
<feature type="domain" description="HTH luxR-type" evidence="6">
    <location>
        <begin position="143"/>
        <end position="208"/>
    </location>
</feature>
<evidence type="ECO:0000313" key="8">
    <source>
        <dbReference type="EMBL" id="GGM31480.1"/>
    </source>
</evidence>
<gene>
    <name evidence="8" type="ORF">GCM10011608_15020</name>
</gene>
<proteinExistence type="predicted"/>
<dbReference type="InterPro" id="IPR016032">
    <property type="entry name" value="Sig_transdc_resp-reg_C-effctor"/>
</dbReference>
<protein>
    <submittedName>
        <fullName evidence="8">DNA-binding response regulator</fullName>
    </submittedName>
</protein>
<dbReference type="CDD" id="cd06170">
    <property type="entry name" value="LuxR_C_like"/>
    <property type="match status" value="1"/>
</dbReference>
<dbReference type="GO" id="GO:0006355">
    <property type="term" value="P:regulation of DNA-templated transcription"/>
    <property type="evidence" value="ECO:0007669"/>
    <property type="project" value="InterPro"/>
</dbReference>
<evidence type="ECO:0000256" key="1">
    <source>
        <dbReference type="ARBA" id="ARBA00022553"/>
    </source>
</evidence>
<dbReference type="SMART" id="SM00448">
    <property type="entry name" value="REC"/>
    <property type="match status" value="1"/>
</dbReference>
<evidence type="ECO:0000256" key="3">
    <source>
        <dbReference type="ARBA" id="ARBA00023125"/>
    </source>
</evidence>
<comment type="caution">
    <text evidence="8">The sequence shown here is derived from an EMBL/GenBank/DDBJ whole genome shotgun (WGS) entry which is preliminary data.</text>
</comment>
<dbReference type="PROSITE" id="PS50043">
    <property type="entry name" value="HTH_LUXR_2"/>
    <property type="match status" value="1"/>
</dbReference>
<dbReference type="GO" id="GO:0003677">
    <property type="term" value="F:DNA binding"/>
    <property type="evidence" value="ECO:0007669"/>
    <property type="project" value="UniProtKB-KW"/>
</dbReference>
<dbReference type="RefSeq" id="WP_189041881.1">
    <property type="nucleotide sequence ID" value="NZ_BMNB01000005.1"/>
</dbReference>
<evidence type="ECO:0000256" key="4">
    <source>
        <dbReference type="ARBA" id="ARBA00023163"/>
    </source>
</evidence>
<feature type="modified residue" description="4-aspartylphosphate" evidence="5">
    <location>
        <position position="57"/>
    </location>
</feature>
<evidence type="ECO:0000259" key="6">
    <source>
        <dbReference type="PROSITE" id="PS50043"/>
    </source>
</evidence>
<dbReference type="GO" id="GO:0000160">
    <property type="term" value="P:phosphorelay signal transduction system"/>
    <property type="evidence" value="ECO:0007669"/>
    <property type="project" value="InterPro"/>
</dbReference>
<dbReference type="PANTHER" id="PTHR43214:SF24">
    <property type="entry name" value="TRANSCRIPTIONAL REGULATORY PROTEIN NARL-RELATED"/>
    <property type="match status" value="1"/>
</dbReference>
<dbReference type="SUPFAM" id="SSF52172">
    <property type="entry name" value="CheY-like"/>
    <property type="match status" value="1"/>
</dbReference>
<dbReference type="InterPro" id="IPR058245">
    <property type="entry name" value="NreC/VraR/RcsB-like_REC"/>
</dbReference>
<evidence type="ECO:0000256" key="2">
    <source>
        <dbReference type="ARBA" id="ARBA00023015"/>
    </source>
</evidence>
<dbReference type="AlphaFoldDB" id="A0A917TPV7"/>